<dbReference type="RefSeq" id="YP_009497443.1">
    <property type="nucleotide sequence ID" value="NC_038007.1"/>
</dbReference>
<dbReference type="AlphaFoldDB" id="A0A2U9NTE8"/>
<evidence type="ECO:0000313" key="2">
    <source>
        <dbReference type="EMBL" id="AWT40156.1"/>
    </source>
</evidence>
<feature type="transmembrane region" description="Helical" evidence="1">
    <location>
        <begin position="318"/>
        <end position="340"/>
    </location>
</feature>
<dbReference type="InterPro" id="IPR031383">
    <property type="entry name" value="Ycf90"/>
</dbReference>
<proteinExistence type="predicted"/>
<dbReference type="Pfam" id="PF17088">
    <property type="entry name" value="YCF90"/>
    <property type="match status" value="1"/>
</dbReference>
<accession>A0A2U9NTE8</accession>
<keyword evidence="1" id="KW-0812">Transmembrane</keyword>
<dbReference type="EMBL" id="MG755806">
    <property type="protein sequence ID" value="AWT40156.1"/>
    <property type="molecule type" value="Genomic_DNA"/>
</dbReference>
<feature type="transmembrane region" description="Helical" evidence="1">
    <location>
        <begin position="262"/>
        <end position="282"/>
    </location>
</feature>
<organism evidence="2">
    <name type="scientific">Biddulphiella tridens</name>
    <dbReference type="NCBI Taxonomy" id="1003022"/>
    <lineage>
        <taxon>Eukaryota</taxon>
        <taxon>Sar</taxon>
        <taxon>Stramenopiles</taxon>
        <taxon>Ochrophyta</taxon>
        <taxon>Bacillariophyta</taxon>
        <taxon>Mediophyceae</taxon>
        <taxon>Biddulphiophycidae</taxon>
        <taxon>Biddulphiales</taxon>
        <taxon>Biddulphiaceae</taxon>
        <taxon>Biddulphiella</taxon>
    </lineage>
</organism>
<gene>
    <name evidence="2" type="primary">ycf90</name>
</gene>
<evidence type="ECO:0000256" key="1">
    <source>
        <dbReference type="SAM" id="Phobius"/>
    </source>
</evidence>
<sequence length="442" mass="51858">MLFIYFFNQITMHTILRLISLLISISQETILSWLGIEPPQYKDVMVGFENYDMGSLEELIPVSTDISLETFRLIVVGLWDKVLNGLTFTNIEDIILFLAFTRFIILAIRYNIKTSFYITCIGLAAAYLWYRHLIDLTIIYRRAFSLSRFTRTLARQSEDLNLIEKGFSSNVGSSRQFRNPIATVFNAILRFSAIGPYRIDVISMMFANVKGPLKEYTDGLYYFIYRDVVPYVYRFVITEGKQMLGLVTYTFITRMNKKYCPYLVRWHWTFLICLSFGEAFLFDLSRRLTVYYDFVLIPKLKAVGVMELPERGLEYQCWLVKLILVTVMYFHLAVVVFGLLHALFGQYFFFPAVTEAAETHIGPRPKNSIYSGGYTAWQDFDEKKNRSALFPKMWYGWFGRGTKENIIYQIPIARSIRKYFRKIGKRLRKKLRQLIKTIGEIL</sequence>
<feature type="transmembrane region" description="Helical" evidence="1">
    <location>
        <begin position="116"/>
        <end position="134"/>
    </location>
</feature>
<keyword evidence="1" id="KW-1133">Transmembrane helix</keyword>
<reference evidence="2" key="1">
    <citation type="journal article" date="2018" name="Adv. Bot. Res.">
        <title>Evolution of the Plastid Genomes in Diatoms.</title>
        <authorList>
            <person name="Yu M."/>
            <person name="Ashworth M.P."/>
            <person name="Hajrah N.H."/>
            <person name="Khiyami M.A."/>
            <person name="Sabir M.J."/>
            <person name="Alhebshi A.M."/>
            <person name="Al-Malki A.L."/>
            <person name="Sabir J.S.M."/>
            <person name="Theriot E.C."/>
            <person name="Jansen R.K."/>
        </authorList>
    </citation>
    <scope>NUCLEOTIDE SEQUENCE</scope>
</reference>
<protein>
    <submittedName>
        <fullName evidence="2">Uncharacterized protein</fullName>
    </submittedName>
</protein>
<dbReference type="GeneID" id="36960035"/>
<name>A0A2U9NTE8_9STRA</name>
<keyword evidence="1" id="KW-0472">Membrane</keyword>
<keyword evidence="2" id="KW-0934">Plastid</keyword>
<geneLocation type="chloroplast" evidence="2"/>
<keyword evidence="2" id="KW-0150">Chloroplast</keyword>